<dbReference type="PRINTS" id="PR00245">
    <property type="entry name" value="OLFACTORYR"/>
</dbReference>
<comment type="subcellular location">
    <subcellularLocation>
        <location evidence="2">Cell membrane</location>
        <topology evidence="2">Multi-pass membrane protein</topology>
    </subcellularLocation>
</comment>
<keyword evidence="10" id="KW-0675">Receptor</keyword>
<feature type="domain" description="G-protein coupled receptors family 1 profile" evidence="13">
    <location>
        <begin position="41"/>
        <end position="289"/>
    </location>
</feature>
<evidence type="ECO:0000256" key="7">
    <source>
        <dbReference type="ARBA" id="ARBA00022989"/>
    </source>
</evidence>
<evidence type="ECO:0000256" key="6">
    <source>
        <dbReference type="ARBA" id="ARBA00022725"/>
    </source>
</evidence>
<dbReference type="GeneTree" id="ENSGT01040000240383"/>
<dbReference type="InterPro" id="IPR000276">
    <property type="entry name" value="GPCR_Rhodpsn"/>
</dbReference>
<keyword evidence="15" id="KW-1185">Reference proteome</keyword>
<evidence type="ECO:0000256" key="8">
    <source>
        <dbReference type="ARBA" id="ARBA00023040"/>
    </source>
</evidence>
<feature type="transmembrane region" description="Helical" evidence="12">
    <location>
        <begin position="98"/>
        <end position="120"/>
    </location>
</feature>
<evidence type="ECO:0000256" key="2">
    <source>
        <dbReference type="ARBA" id="ARBA00004651"/>
    </source>
</evidence>
<keyword evidence="5 12" id="KW-0812">Transmembrane</keyword>
<dbReference type="GO" id="GO:0004984">
    <property type="term" value="F:olfactory receptor activity"/>
    <property type="evidence" value="ECO:0007669"/>
    <property type="project" value="InterPro"/>
</dbReference>
<dbReference type="Proteomes" id="UP000694520">
    <property type="component" value="Chromosome 29"/>
</dbReference>
<dbReference type="FunFam" id="1.20.1070.10:FF:000004">
    <property type="entry name" value="Olfactory receptor"/>
    <property type="match status" value="1"/>
</dbReference>
<reference evidence="14" key="1">
    <citation type="submission" date="2019-05" db="EMBL/GenBank/DDBJ databases">
        <authorList>
            <person name="Zhang S."/>
            <person name="Liu J."/>
        </authorList>
    </citation>
    <scope>NUCLEOTIDE SEQUENCE [LARGE SCALE GENOMIC DNA]</scope>
</reference>
<feature type="transmembrane region" description="Helical" evidence="12">
    <location>
        <begin position="237"/>
        <end position="260"/>
    </location>
</feature>
<evidence type="ECO:0000256" key="11">
    <source>
        <dbReference type="ARBA" id="ARBA00023224"/>
    </source>
</evidence>
<evidence type="ECO:0000256" key="9">
    <source>
        <dbReference type="ARBA" id="ARBA00023136"/>
    </source>
</evidence>
<dbReference type="Ensembl" id="ENSBGRT00000044339.1">
    <property type="protein sequence ID" value="ENSBGRP00000038273.1"/>
    <property type="gene ID" value="ENSBGRG00000024028.1"/>
</dbReference>
<dbReference type="Pfam" id="PF13853">
    <property type="entry name" value="7tm_4"/>
    <property type="match status" value="1"/>
</dbReference>
<dbReference type="SUPFAM" id="SSF81321">
    <property type="entry name" value="Family A G protein-coupled receptor-like"/>
    <property type="match status" value="1"/>
</dbReference>
<keyword evidence="6" id="KW-0552">Olfaction</keyword>
<name>A0A8B9YTI7_BOSMU</name>
<comment type="function">
    <text evidence="1">Putative odorant or sperm cell receptor.</text>
</comment>
<evidence type="ECO:0000259" key="13">
    <source>
        <dbReference type="PROSITE" id="PS50262"/>
    </source>
</evidence>
<feature type="transmembrane region" description="Helical" evidence="12">
    <location>
        <begin position="200"/>
        <end position="225"/>
    </location>
</feature>
<sequence length="313" mass="35122">MDTGNHSSVTEFILEGLTDQPGLQLPLFFLFLLIYMVSMVSNLGLVILIRISSQLHVPMYYFLSNLSFIDLCYSSVIIPKMLVNFMSEKNFTSFPECMVQLFFFCFFGINDSYMLTAMAYDRYVAICNPLLYTVTMSHRVCFLLVTGVYIMGAVGASIHTSFISSRSFCGTNVIHHYFCDILPLLNISCSRDYTKELSVMILVGFNVFACAVAIFISYAFILPSILRIHSAEGRSKAFSTCSSHLAAVGVFYGSIIFMYFKPSTSDTVQEKVASVFYTTVIPMLNPLIYSLRNKDVKESIKKVLKGGIVPRSV</sequence>
<accession>A0A8B9YTI7</accession>
<evidence type="ECO:0000313" key="14">
    <source>
        <dbReference type="Ensembl" id="ENSBGRP00000038273.1"/>
    </source>
</evidence>
<evidence type="ECO:0000313" key="15">
    <source>
        <dbReference type="Proteomes" id="UP000694520"/>
    </source>
</evidence>
<dbReference type="InterPro" id="IPR017452">
    <property type="entry name" value="GPCR_Rhodpsn_7TM"/>
</dbReference>
<evidence type="ECO:0000256" key="10">
    <source>
        <dbReference type="ARBA" id="ARBA00023170"/>
    </source>
</evidence>
<dbReference type="GO" id="GO:0005886">
    <property type="term" value="C:plasma membrane"/>
    <property type="evidence" value="ECO:0007669"/>
    <property type="project" value="UniProtKB-SubCell"/>
</dbReference>
<keyword evidence="7 12" id="KW-1133">Transmembrane helix</keyword>
<organism evidence="14 15">
    <name type="scientific">Bos mutus grunniens</name>
    <name type="common">Wild yak</name>
    <name type="synonym">Bos grunniens</name>
    <dbReference type="NCBI Taxonomy" id="30521"/>
    <lineage>
        <taxon>Eukaryota</taxon>
        <taxon>Metazoa</taxon>
        <taxon>Chordata</taxon>
        <taxon>Craniata</taxon>
        <taxon>Vertebrata</taxon>
        <taxon>Euteleostomi</taxon>
        <taxon>Mammalia</taxon>
        <taxon>Eutheria</taxon>
        <taxon>Laurasiatheria</taxon>
        <taxon>Artiodactyla</taxon>
        <taxon>Ruminantia</taxon>
        <taxon>Pecora</taxon>
        <taxon>Bovidae</taxon>
        <taxon>Bovinae</taxon>
        <taxon>Bos</taxon>
    </lineage>
</organism>
<protein>
    <recommendedName>
        <fullName evidence="13">G-protein coupled receptors family 1 profile domain-containing protein</fullName>
    </recommendedName>
</protein>
<keyword evidence="8" id="KW-0297">G-protein coupled receptor</keyword>
<evidence type="ECO:0000256" key="4">
    <source>
        <dbReference type="ARBA" id="ARBA00022606"/>
    </source>
</evidence>
<dbReference type="PANTHER" id="PTHR48018">
    <property type="entry name" value="OLFACTORY RECEPTOR"/>
    <property type="match status" value="1"/>
</dbReference>
<dbReference type="PROSITE" id="PS50262">
    <property type="entry name" value="G_PROTEIN_RECEP_F1_2"/>
    <property type="match status" value="1"/>
</dbReference>
<evidence type="ECO:0000256" key="5">
    <source>
        <dbReference type="ARBA" id="ARBA00022692"/>
    </source>
</evidence>
<dbReference type="PRINTS" id="PR00237">
    <property type="entry name" value="GPCRRHODOPSN"/>
</dbReference>
<proteinExistence type="predicted"/>
<dbReference type="Gene3D" id="1.20.1070.10">
    <property type="entry name" value="Rhodopsin 7-helix transmembrane proteins"/>
    <property type="match status" value="1"/>
</dbReference>
<dbReference type="GO" id="GO:0004930">
    <property type="term" value="F:G protein-coupled receptor activity"/>
    <property type="evidence" value="ECO:0007669"/>
    <property type="project" value="UniProtKB-KW"/>
</dbReference>
<keyword evidence="11" id="KW-0807">Transducer</keyword>
<feature type="transmembrane region" description="Helical" evidence="12">
    <location>
        <begin position="140"/>
        <end position="158"/>
    </location>
</feature>
<keyword evidence="9 12" id="KW-0472">Membrane</keyword>
<evidence type="ECO:0000256" key="1">
    <source>
        <dbReference type="ARBA" id="ARBA00003929"/>
    </source>
</evidence>
<feature type="transmembrane region" description="Helical" evidence="12">
    <location>
        <begin position="60"/>
        <end position="78"/>
    </location>
</feature>
<reference evidence="14" key="3">
    <citation type="submission" date="2025-09" db="UniProtKB">
        <authorList>
            <consortium name="Ensembl"/>
        </authorList>
    </citation>
    <scope>IDENTIFICATION</scope>
</reference>
<reference evidence="14" key="2">
    <citation type="submission" date="2025-08" db="UniProtKB">
        <authorList>
            <consortium name="Ensembl"/>
        </authorList>
    </citation>
    <scope>IDENTIFICATION</scope>
</reference>
<dbReference type="AlphaFoldDB" id="A0A8B9YTI7"/>
<feature type="transmembrane region" description="Helical" evidence="12">
    <location>
        <begin position="27"/>
        <end position="48"/>
    </location>
</feature>
<evidence type="ECO:0000256" key="12">
    <source>
        <dbReference type="SAM" id="Phobius"/>
    </source>
</evidence>
<keyword evidence="4" id="KW-0716">Sensory transduction</keyword>
<dbReference type="InterPro" id="IPR000725">
    <property type="entry name" value="Olfact_rcpt"/>
</dbReference>
<evidence type="ECO:0000256" key="3">
    <source>
        <dbReference type="ARBA" id="ARBA00022475"/>
    </source>
</evidence>
<feature type="transmembrane region" description="Helical" evidence="12">
    <location>
        <begin position="272"/>
        <end position="291"/>
    </location>
</feature>
<keyword evidence="3" id="KW-1003">Cell membrane</keyword>